<dbReference type="InterPro" id="IPR025662">
    <property type="entry name" value="Sigma_54_int_dom_ATP-bd_1"/>
</dbReference>
<evidence type="ECO:0000259" key="7">
    <source>
        <dbReference type="PROSITE" id="PS50112"/>
    </source>
</evidence>
<dbReference type="RefSeq" id="WP_041088559.1">
    <property type="nucleotide sequence ID" value="NZ_JXRP01000017.1"/>
</dbReference>
<dbReference type="GO" id="GO:0003677">
    <property type="term" value="F:DNA binding"/>
    <property type="evidence" value="ECO:0007669"/>
    <property type="project" value="UniProtKB-KW"/>
</dbReference>
<dbReference type="InterPro" id="IPR035965">
    <property type="entry name" value="PAS-like_dom_sf"/>
</dbReference>
<dbReference type="Gene3D" id="1.10.10.60">
    <property type="entry name" value="Homeodomain-like"/>
    <property type="match status" value="1"/>
</dbReference>
<dbReference type="PROSITE" id="PS00675">
    <property type="entry name" value="SIGMA54_INTERACT_1"/>
    <property type="match status" value="1"/>
</dbReference>
<keyword evidence="9" id="KW-1185">Reference proteome</keyword>
<evidence type="ECO:0000256" key="2">
    <source>
        <dbReference type="ARBA" id="ARBA00022797"/>
    </source>
</evidence>
<dbReference type="AlphaFoldDB" id="A0A0C2RVL0"/>
<dbReference type="STRING" id="889306.KP78_21530"/>
<dbReference type="InterPro" id="IPR002078">
    <property type="entry name" value="Sigma_54_int"/>
</dbReference>
<accession>A0A0C2RVL0</accession>
<sequence length="444" mass="50577">MYLLTNADEEIIDTYDEDIIVTNRDGNVIKVTQISGIHYGMSPSELLGQSVYVLEKRGIFSPAITPLVLKKMKKVVTIQTTPNGQKVLITGIPLFNDENEVEFVISYSYDVSELIVIQEYLKELETEMSKVKEELTLLREQHLTVDGFIMESRSSQQLMKTVQKMAPLDAPVVIQGESGVGKSTLAKVIHQNSSRKEAAFIVVNCGTIPDAVFDIAFTGETRQKAAGYFALAKGGTLVLKEIDQLSLASQATLTRLLKEYNDFRVIATSEQSLEEAVMNKSFREELFYTLHIVSLHIMPLRKRAEDLGEAITYYVQLFQKKYHVHRKLSDELYLHLLQLEWRGNFREVKNVLERSFIECDGTEITSENLPIIYRPQKEEQMDIDLEGHSLPLILEHVEKKVLHNAQKRYRTTTEMAKVLGISQPSVVRKLQKYSINENGRTSNE</sequence>
<protein>
    <recommendedName>
        <fullName evidence="4">HTH-type transcriptional regulatory protein TyrR</fullName>
    </recommendedName>
</protein>
<evidence type="ECO:0000256" key="4">
    <source>
        <dbReference type="ARBA" id="ARBA00029500"/>
    </source>
</evidence>
<keyword evidence="1" id="KW-0547">Nucleotide-binding</keyword>
<dbReference type="SMART" id="SM00382">
    <property type="entry name" value="AAA"/>
    <property type="match status" value="1"/>
</dbReference>
<evidence type="ECO:0000256" key="5">
    <source>
        <dbReference type="SAM" id="Coils"/>
    </source>
</evidence>
<evidence type="ECO:0000313" key="9">
    <source>
        <dbReference type="Proteomes" id="UP000031938"/>
    </source>
</evidence>
<comment type="caution">
    <text evidence="8">The sequence shown here is derived from an EMBL/GenBank/DDBJ whole genome shotgun (WGS) entry which is preliminary data.</text>
</comment>
<dbReference type="CDD" id="cd00009">
    <property type="entry name" value="AAA"/>
    <property type="match status" value="1"/>
</dbReference>
<dbReference type="InterPro" id="IPR009057">
    <property type="entry name" value="Homeodomain-like_sf"/>
</dbReference>
<dbReference type="PANTHER" id="PTHR32071">
    <property type="entry name" value="TRANSCRIPTIONAL REGULATORY PROTEIN"/>
    <property type="match status" value="1"/>
</dbReference>
<keyword evidence="2" id="KW-0058">Aromatic hydrocarbons catabolism</keyword>
<feature type="coiled-coil region" evidence="5">
    <location>
        <begin position="114"/>
        <end position="141"/>
    </location>
</feature>
<reference evidence="8 9" key="1">
    <citation type="submission" date="2015-01" db="EMBL/GenBank/DDBJ databases">
        <title>Genome sequencing of Jeotgalibacillus soli.</title>
        <authorList>
            <person name="Goh K.M."/>
            <person name="Chan K.-G."/>
            <person name="Yaakop A.S."/>
            <person name="Ee R."/>
            <person name="Gan H.M."/>
            <person name="Chan C.S."/>
        </authorList>
    </citation>
    <scope>NUCLEOTIDE SEQUENCE [LARGE SCALE GENOMIC DNA]</scope>
    <source>
        <strain evidence="8 9">P9</strain>
    </source>
</reference>
<dbReference type="Gene3D" id="3.30.450.20">
    <property type="entry name" value="PAS domain"/>
    <property type="match status" value="1"/>
</dbReference>
<dbReference type="SUPFAM" id="SSF46689">
    <property type="entry name" value="Homeodomain-like"/>
    <property type="match status" value="1"/>
</dbReference>
<organism evidence="8 9">
    <name type="scientific">Jeotgalibacillus soli</name>
    <dbReference type="NCBI Taxonomy" id="889306"/>
    <lineage>
        <taxon>Bacteria</taxon>
        <taxon>Bacillati</taxon>
        <taxon>Bacillota</taxon>
        <taxon>Bacilli</taxon>
        <taxon>Bacillales</taxon>
        <taxon>Caryophanaceae</taxon>
        <taxon>Jeotgalibacillus</taxon>
    </lineage>
</organism>
<dbReference type="SUPFAM" id="SSF52540">
    <property type="entry name" value="P-loop containing nucleoside triphosphate hydrolases"/>
    <property type="match status" value="1"/>
</dbReference>
<dbReference type="PROSITE" id="PS50112">
    <property type="entry name" value="PAS"/>
    <property type="match status" value="1"/>
</dbReference>
<dbReference type="CDD" id="cd00130">
    <property type="entry name" value="PAS"/>
    <property type="match status" value="1"/>
</dbReference>
<keyword evidence="3" id="KW-0067">ATP-binding</keyword>
<dbReference type="Pfam" id="PF18024">
    <property type="entry name" value="HTH_50"/>
    <property type="match status" value="1"/>
</dbReference>
<proteinExistence type="predicted"/>
<keyword evidence="5" id="KW-0175">Coiled coil</keyword>
<evidence type="ECO:0000313" key="8">
    <source>
        <dbReference type="EMBL" id="KIL45804.1"/>
    </source>
</evidence>
<dbReference type="PATRIC" id="fig|889306.3.peg.2167"/>
<dbReference type="InterPro" id="IPR030828">
    <property type="entry name" value="HTH_TyrR"/>
</dbReference>
<dbReference type="SUPFAM" id="SSF55785">
    <property type="entry name" value="PYP-like sensor domain (PAS domain)"/>
    <property type="match status" value="1"/>
</dbReference>
<dbReference type="PROSITE" id="PS50045">
    <property type="entry name" value="SIGMA54_INTERACT_4"/>
    <property type="match status" value="1"/>
</dbReference>
<dbReference type="Proteomes" id="UP000031938">
    <property type="component" value="Unassembled WGS sequence"/>
</dbReference>
<evidence type="ECO:0000256" key="3">
    <source>
        <dbReference type="ARBA" id="ARBA00022840"/>
    </source>
</evidence>
<dbReference type="PANTHER" id="PTHR32071:SF57">
    <property type="entry name" value="C4-DICARBOXYLATE TRANSPORT TRANSCRIPTIONAL REGULATORY PROTEIN DCTD"/>
    <property type="match status" value="1"/>
</dbReference>
<dbReference type="GO" id="GO:0005524">
    <property type="term" value="F:ATP binding"/>
    <property type="evidence" value="ECO:0007669"/>
    <property type="project" value="UniProtKB-KW"/>
</dbReference>
<dbReference type="InterPro" id="IPR000014">
    <property type="entry name" value="PAS"/>
</dbReference>
<feature type="domain" description="Sigma-54 factor interaction" evidence="6">
    <location>
        <begin position="148"/>
        <end position="357"/>
    </location>
</feature>
<evidence type="ECO:0000259" key="6">
    <source>
        <dbReference type="PROSITE" id="PS50045"/>
    </source>
</evidence>
<name>A0A0C2RVL0_9BACL</name>
<dbReference type="InterPro" id="IPR058031">
    <property type="entry name" value="AAA_lid_NorR"/>
</dbReference>
<dbReference type="OrthoDB" id="9771372at2"/>
<feature type="domain" description="PAS" evidence="7">
    <location>
        <begin position="9"/>
        <end position="55"/>
    </location>
</feature>
<dbReference type="InterPro" id="IPR003593">
    <property type="entry name" value="AAA+_ATPase"/>
</dbReference>
<dbReference type="Gene3D" id="1.10.8.60">
    <property type="match status" value="1"/>
</dbReference>
<dbReference type="Pfam" id="PF00158">
    <property type="entry name" value="Sigma54_activat"/>
    <property type="match status" value="1"/>
</dbReference>
<gene>
    <name evidence="8" type="ORF">KP78_21530</name>
</gene>
<dbReference type="EMBL" id="JXRP01000017">
    <property type="protein sequence ID" value="KIL45804.1"/>
    <property type="molecule type" value="Genomic_DNA"/>
</dbReference>
<dbReference type="GO" id="GO:0006355">
    <property type="term" value="P:regulation of DNA-templated transcription"/>
    <property type="evidence" value="ECO:0007669"/>
    <property type="project" value="InterPro"/>
</dbReference>
<dbReference type="Pfam" id="PF25601">
    <property type="entry name" value="AAA_lid_14"/>
    <property type="match status" value="1"/>
</dbReference>
<dbReference type="Gene3D" id="3.40.50.300">
    <property type="entry name" value="P-loop containing nucleotide triphosphate hydrolases"/>
    <property type="match status" value="1"/>
</dbReference>
<evidence type="ECO:0000256" key="1">
    <source>
        <dbReference type="ARBA" id="ARBA00022741"/>
    </source>
</evidence>
<dbReference type="InterPro" id="IPR027417">
    <property type="entry name" value="P-loop_NTPase"/>
</dbReference>